<evidence type="ECO:0000256" key="3">
    <source>
        <dbReference type="ARBA" id="ARBA00022723"/>
    </source>
</evidence>
<dbReference type="SUPFAM" id="SSF88723">
    <property type="entry name" value="PIN domain-like"/>
    <property type="match status" value="1"/>
</dbReference>
<feature type="binding site" evidence="5">
    <location>
        <position position="6"/>
    </location>
    <ligand>
        <name>Mg(2+)</name>
        <dbReference type="ChEBI" id="CHEBI:18420"/>
    </ligand>
</feature>
<feature type="binding site" evidence="5">
    <location>
        <position position="101"/>
    </location>
    <ligand>
        <name>Mg(2+)</name>
        <dbReference type="ChEBI" id="CHEBI:18420"/>
    </ligand>
</feature>
<dbReference type="InterPro" id="IPR029060">
    <property type="entry name" value="PIN-like_dom_sf"/>
</dbReference>
<dbReference type="GO" id="GO:0016787">
    <property type="term" value="F:hydrolase activity"/>
    <property type="evidence" value="ECO:0007669"/>
    <property type="project" value="UniProtKB-KW"/>
</dbReference>
<dbReference type="InterPro" id="IPR022907">
    <property type="entry name" value="VapC_family"/>
</dbReference>
<dbReference type="OrthoDB" id="9811737at2"/>
<dbReference type="RefSeq" id="WP_114471291.1">
    <property type="nucleotide sequence ID" value="NZ_QPJK01000010.1"/>
</dbReference>
<evidence type="ECO:0000256" key="4">
    <source>
        <dbReference type="ARBA" id="ARBA00022801"/>
    </source>
</evidence>
<dbReference type="GO" id="GO:0004540">
    <property type="term" value="F:RNA nuclease activity"/>
    <property type="evidence" value="ECO:0007669"/>
    <property type="project" value="InterPro"/>
</dbReference>
<comment type="cofactor">
    <cofactor evidence="5">
        <name>Mg(2+)</name>
        <dbReference type="ChEBI" id="CHEBI:18420"/>
    </cofactor>
</comment>
<dbReference type="GO" id="GO:0000287">
    <property type="term" value="F:magnesium ion binding"/>
    <property type="evidence" value="ECO:0007669"/>
    <property type="project" value="UniProtKB-UniRule"/>
</dbReference>
<comment type="caution">
    <text evidence="7">The sequence shown here is derived from an EMBL/GenBank/DDBJ whole genome shotgun (WGS) entry which is preliminary data.</text>
</comment>
<evidence type="ECO:0000256" key="5">
    <source>
        <dbReference type="HAMAP-Rule" id="MF_00265"/>
    </source>
</evidence>
<dbReference type="PANTHER" id="PTHR35901:SF1">
    <property type="entry name" value="EXONUCLEASE VAPC9"/>
    <property type="match status" value="1"/>
</dbReference>
<reference evidence="7 8" key="1">
    <citation type="submission" date="2018-07" db="EMBL/GenBank/DDBJ databases">
        <title>Genomic Encyclopedia of Type Strains, Phase IV (KMG-IV): sequencing the most valuable type-strain genomes for metagenomic binning, comparative biology and taxonomic classification.</title>
        <authorList>
            <person name="Goeker M."/>
        </authorList>
    </citation>
    <scope>NUCLEOTIDE SEQUENCE [LARGE SCALE GENOMIC DNA]</scope>
    <source>
        <strain evidence="7 8">DSM 21634</strain>
    </source>
</reference>
<evidence type="ECO:0000313" key="8">
    <source>
        <dbReference type="Proteomes" id="UP000252884"/>
    </source>
</evidence>
<comment type="similarity">
    <text evidence="5">Belongs to the PINc/VapC protein family.</text>
</comment>
<dbReference type="Pfam" id="PF01850">
    <property type="entry name" value="PIN"/>
    <property type="match status" value="1"/>
</dbReference>
<dbReference type="GO" id="GO:0090729">
    <property type="term" value="F:toxin activity"/>
    <property type="evidence" value="ECO:0007669"/>
    <property type="project" value="UniProtKB-KW"/>
</dbReference>
<keyword evidence="2 5" id="KW-0540">Nuclease</keyword>
<dbReference type="PANTHER" id="PTHR35901">
    <property type="entry name" value="RIBONUCLEASE VAPC3"/>
    <property type="match status" value="1"/>
</dbReference>
<dbReference type="Gene3D" id="3.40.50.1010">
    <property type="entry name" value="5'-nuclease"/>
    <property type="match status" value="1"/>
</dbReference>
<evidence type="ECO:0000256" key="1">
    <source>
        <dbReference type="ARBA" id="ARBA00022649"/>
    </source>
</evidence>
<protein>
    <recommendedName>
        <fullName evidence="5">Ribonuclease VapC</fullName>
        <shortName evidence="5">RNase VapC</shortName>
        <ecNumber evidence="5">3.1.-.-</ecNumber>
    </recommendedName>
    <alternativeName>
        <fullName evidence="5">Toxin VapC</fullName>
    </alternativeName>
</protein>
<dbReference type="EC" id="3.1.-.-" evidence="5"/>
<organism evidence="7 8">
    <name type="scientific">Pseudorhodoferax soli</name>
    <dbReference type="NCBI Taxonomy" id="545864"/>
    <lineage>
        <taxon>Bacteria</taxon>
        <taxon>Pseudomonadati</taxon>
        <taxon>Pseudomonadota</taxon>
        <taxon>Betaproteobacteria</taxon>
        <taxon>Burkholderiales</taxon>
        <taxon>Comamonadaceae</taxon>
    </lineage>
</organism>
<dbReference type="CDD" id="cd09874">
    <property type="entry name" value="PIN_MT3492-like"/>
    <property type="match status" value="1"/>
</dbReference>
<keyword evidence="5" id="KW-0460">Magnesium</keyword>
<evidence type="ECO:0000259" key="6">
    <source>
        <dbReference type="Pfam" id="PF01850"/>
    </source>
</evidence>
<proteinExistence type="inferred from homology"/>
<keyword evidence="5" id="KW-0800">Toxin</keyword>
<name>A0A368XFQ0_9BURK</name>
<evidence type="ECO:0000313" key="7">
    <source>
        <dbReference type="EMBL" id="RCW66783.1"/>
    </source>
</evidence>
<keyword evidence="4 5" id="KW-0378">Hydrolase</keyword>
<sequence length="139" mass="15077">MRLLLDTSALYKRYAAESGTDEVAALSDAAREICVAAHCLTEVASALNRQRHDGLVDMDAYARIMADVHRDFEDFSLVPLDPRVQALAISAMERARLRAMDALHIGSAQHAAVDLFVTADRRQAAAAEAAGLKTRLITA</sequence>
<feature type="domain" description="PIN" evidence="6">
    <location>
        <begin position="4"/>
        <end position="127"/>
    </location>
</feature>
<dbReference type="EMBL" id="QPJK01000010">
    <property type="protein sequence ID" value="RCW66783.1"/>
    <property type="molecule type" value="Genomic_DNA"/>
</dbReference>
<keyword evidence="8" id="KW-1185">Reference proteome</keyword>
<dbReference type="InterPro" id="IPR002716">
    <property type="entry name" value="PIN_dom"/>
</dbReference>
<accession>A0A368XFQ0</accession>
<keyword evidence="1 5" id="KW-1277">Toxin-antitoxin system</keyword>
<evidence type="ECO:0000256" key="2">
    <source>
        <dbReference type="ARBA" id="ARBA00022722"/>
    </source>
</evidence>
<gene>
    <name evidence="5" type="primary">vapC</name>
    <name evidence="7" type="ORF">DES41_110148</name>
</gene>
<keyword evidence="3 5" id="KW-0479">Metal-binding</keyword>
<dbReference type="AlphaFoldDB" id="A0A368XFQ0"/>
<comment type="function">
    <text evidence="5">Toxic component of a toxin-antitoxin (TA) system. An RNase.</text>
</comment>
<dbReference type="InterPro" id="IPR051619">
    <property type="entry name" value="TypeII_TA_RNase_PINc/VapC"/>
</dbReference>
<dbReference type="HAMAP" id="MF_00265">
    <property type="entry name" value="VapC_Nob1"/>
    <property type="match status" value="1"/>
</dbReference>
<dbReference type="Proteomes" id="UP000252884">
    <property type="component" value="Unassembled WGS sequence"/>
</dbReference>